<keyword evidence="1 3" id="KW-0732">Signal</keyword>
<dbReference type="Pfam" id="PF03767">
    <property type="entry name" value="Acid_phosphat_B"/>
    <property type="match status" value="1"/>
</dbReference>
<reference evidence="4 5" key="1">
    <citation type="journal article" date="2010" name="PLoS Genet.">
        <title>Analysis of the Legionella longbeachae genome and transcriptome uncovers unique strategies to cause Legionnaires' disease.</title>
        <authorList>
            <person name="Cazalet C."/>
            <person name="Gomez-Valero L."/>
            <person name="Rusniok C."/>
            <person name="Lomma M."/>
            <person name="Dervins-Ravault D."/>
            <person name="Newton H."/>
            <person name="Sansom F."/>
            <person name="Jarraud S."/>
            <person name="Zidane N."/>
            <person name="Ma L."/>
            <person name="Bouchier C."/>
            <person name="Etienne J."/>
            <person name="Hartland E."/>
            <person name="Buchrieser C."/>
        </authorList>
    </citation>
    <scope>NUCLEOTIDE SEQUENCE [LARGE SCALE GENOMIC DNA]</scope>
    <source>
        <strain evidence="4 5">NSW150</strain>
    </source>
</reference>
<evidence type="ECO:0000313" key="4">
    <source>
        <dbReference type="EMBL" id="CBJ13195.1"/>
    </source>
</evidence>
<feature type="chain" id="PRO_5003045167" evidence="3">
    <location>
        <begin position="27"/>
        <end position="225"/>
    </location>
</feature>
<evidence type="ECO:0000256" key="3">
    <source>
        <dbReference type="SAM" id="SignalP"/>
    </source>
</evidence>
<evidence type="ECO:0000313" key="5">
    <source>
        <dbReference type="Proteomes" id="UP000001060"/>
    </source>
</evidence>
<gene>
    <name evidence="4" type="ordered locus">LLO_2763</name>
</gene>
<evidence type="ECO:0000256" key="2">
    <source>
        <dbReference type="ARBA" id="ARBA00023180"/>
    </source>
</evidence>
<protein>
    <submittedName>
        <fullName evidence="4">Putative acid phosphatase, class B</fullName>
    </submittedName>
</protein>
<dbReference type="eggNOG" id="COG2503">
    <property type="taxonomic scope" value="Bacteria"/>
</dbReference>
<dbReference type="SUPFAM" id="SSF56784">
    <property type="entry name" value="HAD-like"/>
    <property type="match status" value="1"/>
</dbReference>
<dbReference type="OrthoDB" id="193314at2"/>
<dbReference type="InterPro" id="IPR014403">
    <property type="entry name" value="APS1/VSP"/>
</dbReference>
<proteinExistence type="predicted"/>
<dbReference type="InterPro" id="IPR036412">
    <property type="entry name" value="HAD-like_sf"/>
</dbReference>
<dbReference type="KEGG" id="llo:LLO_2763"/>
<dbReference type="GeneID" id="40926960"/>
<dbReference type="PIRSF" id="PIRSF002674">
    <property type="entry name" value="VSP"/>
    <property type="match status" value="1"/>
</dbReference>
<dbReference type="STRING" id="661367.LLO_2763"/>
<dbReference type="PANTHER" id="PTHR31284">
    <property type="entry name" value="ACID PHOSPHATASE-LIKE PROTEIN"/>
    <property type="match status" value="1"/>
</dbReference>
<dbReference type="PANTHER" id="PTHR31284:SF10">
    <property type="entry name" value="ACID PHOSPHATASE-LIKE PROTEIN"/>
    <property type="match status" value="1"/>
</dbReference>
<organism evidence="4 5">
    <name type="scientific">Legionella longbeachae serogroup 1 (strain NSW150)</name>
    <dbReference type="NCBI Taxonomy" id="661367"/>
    <lineage>
        <taxon>Bacteria</taxon>
        <taxon>Pseudomonadati</taxon>
        <taxon>Pseudomonadota</taxon>
        <taxon>Gammaproteobacteria</taxon>
        <taxon>Legionellales</taxon>
        <taxon>Legionellaceae</taxon>
        <taxon>Legionella</taxon>
    </lineage>
</organism>
<evidence type="ECO:0000256" key="1">
    <source>
        <dbReference type="ARBA" id="ARBA00022729"/>
    </source>
</evidence>
<feature type="signal peptide" evidence="3">
    <location>
        <begin position="1"/>
        <end position="26"/>
    </location>
</feature>
<dbReference type="InterPro" id="IPR023214">
    <property type="entry name" value="HAD_sf"/>
</dbReference>
<accession>D3HL76</accession>
<dbReference type="AlphaFoldDB" id="D3HL76"/>
<dbReference type="Proteomes" id="UP000001060">
    <property type="component" value="Chromosome"/>
</dbReference>
<dbReference type="RefSeq" id="WP_003635179.1">
    <property type="nucleotide sequence ID" value="NC_013861.1"/>
</dbReference>
<dbReference type="EMBL" id="FN650140">
    <property type="protein sequence ID" value="CBJ13195.1"/>
    <property type="molecule type" value="Genomic_DNA"/>
</dbReference>
<keyword evidence="2" id="KW-0325">Glycoprotein</keyword>
<dbReference type="HOGENOM" id="CLU_053338_3_0_6"/>
<dbReference type="InterPro" id="IPR005519">
    <property type="entry name" value="Acid_phosphat_B-like"/>
</dbReference>
<dbReference type="Gene3D" id="3.40.50.1000">
    <property type="entry name" value="HAD superfamily/HAD-like"/>
    <property type="match status" value="1"/>
</dbReference>
<name>D3HL76_LEGLN</name>
<sequence length="225" mass="25450">MKHLVIRSLSAITLGTVILFSGSTFAEPPNLTLAKNELKNYHDSGIYQKELTQVILKAQKYINQQSSLNEKEKLPKKLAIVLDIDETSLSNYNSMIQRDFGGNRTLYHQDIMAANAPAIKPMLALYQDALAHNVNVFFVTGRNESERKATEQNLIKEGYSKWAGLYLRPMSYSSKSIIPFKSHTRKTITEKGYTIVASIGDQYSDLKGGYAQKVFKLPNPYYYLP</sequence>
<keyword evidence="5" id="KW-1185">Reference proteome</keyword>